<dbReference type="Gene3D" id="3.40.50.1820">
    <property type="entry name" value="alpha/beta hydrolase"/>
    <property type="match status" value="1"/>
</dbReference>
<evidence type="ECO:0000256" key="1">
    <source>
        <dbReference type="ARBA" id="ARBA00004496"/>
    </source>
</evidence>
<keyword evidence="2" id="KW-0963">Cytoplasm</keyword>
<reference evidence="6 7" key="1">
    <citation type="submission" date="2018-04" db="EMBL/GenBank/DDBJ databases">
        <authorList>
            <person name="Zhang X."/>
            <person name="Yuan J."/>
            <person name="Li F."/>
            <person name="Xiang J."/>
        </authorList>
    </citation>
    <scope>NUCLEOTIDE SEQUENCE [LARGE SCALE GENOMIC DNA]</scope>
    <source>
        <tissue evidence="6">Muscle</tissue>
    </source>
</reference>
<dbReference type="Pfam" id="PF12697">
    <property type="entry name" value="Abhydrolase_6"/>
    <property type="match status" value="1"/>
</dbReference>
<comment type="similarity">
    <text evidence="3">Belongs to the AB hydrolase superfamily. ABHD14 family.</text>
</comment>
<dbReference type="GO" id="GO:0016787">
    <property type="term" value="F:hydrolase activity"/>
    <property type="evidence" value="ECO:0007669"/>
    <property type="project" value="UniProtKB-KW"/>
</dbReference>
<feature type="transmembrane region" description="Helical" evidence="4">
    <location>
        <begin position="7"/>
        <end position="29"/>
    </location>
</feature>
<dbReference type="Proteomes" id="UP000283509">
    <property type="component" value="Unassembled WGS sequence"/>
</dbReference>
<keyword evidence="4" id="KW-0472">Membrane</keyword>
<organism evidence="6 7">
    <name type="scientific">Penaeus vannamei</name>
    <name type="common">Whiteleg shrimp</name>
    <name type="synonym">Litopenaeus vannamei</name>
    <dbReference type="NCBI Taxonomy" id="6689"/>
    <lineage>
        <taxon>Eukaryota</taxon>
        <taxon>Metazoa</taxon>
        <taxon>Ecdysozoa</taxon>
        <taxon>Arthropoda</taxon>
        <taxon>Crustacea</taxon>
        <taxon>Multicrustacea</taxon>
        <taxon>Malacostraca</taxon>
        <taxon>Eumalacostraca</taxon>
        <taxon>Eucarida</taxon>
        <taxon>Decapoda</taxon>
        <taxon>Dendrobranchiata</taxon>
        <taxon>Penaeoidea</taxon>
        <taxon>Penaeidae</taxon>
        <taxon>Penaeus</taxon>
    </lineage>
</organism>
<keyword evidence="4" id="KW-0812">Transmembrane</keyword>
<dbReference type="PANTHER" id="PTHR46197:SF3">
    <property type="entry name" value="AB HYDROLASE-1 DOMAIN-CONTAINING PROTEIN"/>
    <property type="match status" value="1"/>
</dbReference>
<name>A0A423TM67_PENVA</name>
<dbReference type="PANTHER" id="PTHR46197">
    <property type="entry name" value="PROTEIN ABHD14B-LIKE"/>
    <property type="match status" value="1"/>
</dbReference>
<keyword evidence="4" id="KW-1133">Transmembrane helix</keyword>
<evidence type="ECO:0000256" key="4">
    <source>
        <dbReference type="SAM" id="Phobius"/>
    </source>
</evidence>
<keyword evidence="7" id="KW-1185">Reference proteome</keyword>
<dbReference type="InterPro" id="IPR029058">
    <property type="entry name" value="AB_hydrolase_fold"/>
</dbReference>
<proteinExistence type="inferred from homology"/>
<evidence type="ECO:0000256" key="3">
    <source>
        <dbReference type="ARBA" id="ARBA00037942"/>
    </source>
</evidence>
<comment type="subcellular location">
    <subcellularLocation>
        <location evidence="1">Cytoplasm</location>
    </subcellularLocation>
</comment>
<reference evidence="6 7" key="2">
    <citation type="submission" date="2019-01" db="EMBL/GenBank/DDBJ databases">
        <title>The decoding of complex shrimp genome reveals the adaptation for benthos swimmer, frequently molting mechanism and breeding impact on genome.</title>
        <authorList>
            <person name="Sun Y."/>
            <person name="Gao Y."/>
            <person name="Yu Y."/>
        </authorList>
    </citation>
    <scope>NUCLEOTIDE SEQUENCE [LARGE SCALE GENOMIC DNA]</scope>
    <source>
        <tissue evidence="6">Muscle</tissue>
    </source>
</reference>
<dbReference type="EMBL" id="QCYY01001512">
    <property type="protein sequence ID" value="ROT77528.1"/>
    <property type="molecule type" value="Genomic_DNA"/>
</dbReference>
<sequence length="282" mass="31083">MAQVRTATLLFLFAGTSTLISVMIITGSIQKLIQHTSRTVKDESREEALENIDFWRNVELEESDLPSNINETAAQTQVEYRKISVMETDIFYREAQPPEGVRSSGEAVVLLHGEGFSSKNWEELKTIGALAAMGHRVLAVDLPGHGNSSQGDPGDKADFLQELLTKLEVTKPVLVSPSSSGSYSIPFVIKYPQALGGFVPIAPVSTEKLKANAPELMIPTFITYGELDLDLGHRSREVLFARIPTSQIVPLPDANHAAYLDQPVLFHTLLYNFIQNIHARKA</sequence>
<comment type="caution">
    <text evidence="6">The sequence shown here is derived from an EMBL/GenBank/DDBJ whole genome shotgun (WGS) entry which is preliminary data.</text>
</comment>
<dbReference type="AlphaFoldDB" id="A0A423TM67"/>
<evidence type="ECO:0000313" key="7">
    <source>
        <dbReference type="Proteomes" id="UP000283509"/>
    </source>
</evidence>
<accession>A0A423TM67</accession>
<protein>
    <submittedName>
        <fullName evidence="6">Abhydrolase domain-containing protein 14B</fullName>
    </submittedName>
</protein>
<gene>
    <name evidence="6" type="ORF">C7M84_003811</name>
</gene>
<evidence type="ECO:0000256" key="2">
    <source>
        <dbReference type="ARBA" id="ARBA00022490"/>
    </source>
</evidence>
<feature type="domain" description="AB hydrolase-1" evidence="5">
    <location>
        <begin position="108"/>
        <end position="175"/>
    </location>
</feature>
<evidence type="ECO:0000313" key="6">
    <source>
        <dbReference type="EMBL" id="ROT77528.1"/>
    </source>
</evidence>
<keyword evidence="6" id="KW-0378">Hydrolase</keyword>
<dbReference type="SUPFAM" id="SSF53474">
    <property type="entry name" value="alpha/beta-Hydrolases"/>
    <property type="match status" value="1"/>
</dbReference>
<dbReference type="STRING" id="6689.A0A423TM67"/>
<dbReference type="OrthoDB" id="284184at2759"/>
<evidence type="ECO:0000259" key="5">
    <source>
        <dbReference type="Pfam" id="PF12697"/>
    </source>
</evidence>
<dbReference type="InterPro" id="IPR000073">
    <property type="entry name" value="AB_hydrolase_1"/>
</dbReference>
<dbReference type="GO" id="GO:0005737">
    <property type="term" value="C:cytoplasm"/>
    <property type="evidence" value="ECO:0007669"/>
    <property type="project" value="UniProtKB-SubCell"/>
</dbReference>